<dbReference type="SMART" id="SM00368">
    <property type="entry name" value="LRR_RI"/>
    <property type="match status" value="5"/>
</dbReference>
<dbReference type="InterPro" id="IPR043136">
    <property type="entry name" value="B30.2/SPRY_sf"/>
</dbReference>
<proteinExistence type="predicted"/>
<keyword evidence="1" id="KW-0433">Leucine-rich repeat</keyword>
<dbReference type="Pfam" id="PF02758">
    <property type="entry name" value="PYRIN"/>
    <property type="match status" value="1"/>
</dbReference>
<dbReference type="Gene3D" id="2.60.120.920">
    <property type="match status" value="1"/>
</dbReference>
<dbReference type="InterPro" id="IPR013320">
    <property type="entry name" value="ConA-like_dom_sf"/>
</dbReference>
<organism evidence="5 6">
    <name type="scientific">Crenichthys baileyi</name>
    <name type="common">White River springfish</name>
    <dbReference type="NCBI Taxonomy" id="28760"/>
    <lineage>
        <taxon>Eukaryota</taxon>
        <taxon>Metazoa</taxon>
        <taxon>Chordata</taxon>
        <taxon>Craniata</taxon>
        <taxon>Vertebrata</taxon>
        <taxon>Euteleostomi</taxon>
        <taxon>Actinopterygii</taxon>
        <taxon>Neopterygii</taxon>
        <taxon>Teleostei</taxon>
        <taxon>Neoteleostei</taxon>
        <taxon>Acanthomorphata</taxon>
        <taxon>Ovalentaria</taxon>
        <taxon>Atherinomorphae</taxon>
        <taxon>Cyprinodontiformes</taxon>
        <taxon>Goodeidae</taxon>
        <taxon>Crenichthys</taxon>
    </lineage>
</organism>
<dbReference type="PRINTS" id="PR01407">
    <property type="entry name" value="BUTYPHLNCDUF"/>
</dbReference>
<evidence type="ECO:0000313" key="5">
    <source>
        <dbReference type="EMBL" id="KAK5614064.1"/>
    </source>
</evidence>
<dbReference type="Pfam" id="PF13765">
    <property type="entry name" value="PRY"/>
    <property type="match status" value="1"/>
</dbReference>
<sequence length="507" mass="56991">MFLCEAQSYAHRAEFGSPPTAVYSYCLLRANMEKPVKQKLLEILQDLGEAELKLFHWYLQNPELLDGFGAIKKCSLQRADRVDTVEVMVEEYTSDHVIDVTNLILKKMKITEGEDLDVFDLKKYSASEEALLRLLPVVKASNKVLLGGCNLSERSCEAFFSVLSSPSCQVRELDLSENILQNSGVKLLSFGLTSPHCRLEILRLSNCNLSGDSFKPLSSVLMSPSCQVRELDLSNNNLQDSGLKLVVPALGSPHCKLENLRLRDCNLSEESCEVLASVLSLQTSSLREMDLRNNEMQDSGWKLASAALESPDCTLEIFREPDGVRWLKPGLRKYSCQLTIDTNTVNTFLKLTDNQRKVIIAPQEMLYRDHPDRFILPQLLCREGLTGRCYWEVEWTGGVHIAASYKGIKRTGDIGLCWFGWNAQSWSLKCSDGGYSVWDDFRETAIPSSPVSNRVAVYMDWPAGTLSFYEVFSNTLIQIHTINTTFTEPLYPGFMLQPVSSASLCLI</sequence>
<accession>A0AAV9RZ21</accession>
<dbReference type="InterPro" id="IPR001611">
    <property type="entry name" value="Leu-rich_rpt"/>
</dbReference>
<gene>
    <name evidence="5" type="ORF">CRENBAI_011782</name>
</gene>
<evidence type="ECO:0000313" key="6">
    <source>
        <dbReference type="Proteomes" id="UP001311232"/>
    </source>
</evidence>
<dbReference type="SUPFAM" id="SSF47986">
    <property type="entry name" value="DEATH domain"/>
    <property type="match status" value="1"/>
</dbReference>
<dbReference type="SUPFAM" id="SSF49899">
    <property type="entry name" value="Concanavalin A-like lectins/glucanases"/>
    <property type="match status" value="1"/>
</dbReference>
<evidence type="ECO:0000259" key="4">
    <source>
        <dbReference type="PROSITE" id="PS50824"/>
    </source>
</evidence>
<dbReference type="Pfam" id="PF00560">
    <property type="entry name" value="LRR_1"/>
    <property type="match status" value="1"/>
</dbReference>
<evidence type="ECO:0008006" key="7">
    <source>
        <dbReference type="Google" id="ProtNLM"/>
    </source>
</evidence>
<dbReference type="SUPFAM" id="SSF52047">
    <property type="entry name" value="RNI-like"/>
    <property type="match status" value="1"/>
</dbReference>
<dbReference type="InterPro" id="IPR003877">
    <property type="entry name" value="SPRY_dom"/>
</dbReference>
<evidence type="ECO:0000256" key="2">
    <source>
        <dbReference type="ARBA" id="ARBA00022737"/>
    </source>
</evidence>
<dbReference type="PROSITE" id="PS50824">
    <property type="entry name" value="DAPIN"/>
    <property type="match status" value="1"/>
</dbReference>
<dbReference type="InterPro" id="IPR051261">
    <property type="entry name" value="NLR"/>
</dbReference>
<dbReference type="AlphaFoldDB" id="A0AAV9RZ21"/>
<feature type="domain" description="B30.2/SPRY" evidence="3">
    <location>
        <begin position="318"/>
        <end position="507"/>
    </location>
</feature>
<dbReference type="InterPro" id="IPR004020">
    <property type="entry name" value="DAPIN"/>
</dbReference>
<feature type="domain" description="Pyrin" evidence="4">
    <location>
        <begin position="32"/>
        <end position="108"/>
    </location>
</feature>
<keyword evidence="2" id="KW-0677">Repeat</keyword>
<dbReference type="InterPro" id="IPR003879">
    <property type="entry name" value="Butyrophylin_SPRY"/>
</dbReference>
<dbReference type="EMBL" id="JAHHUM010001176">
    <property type="protein sequence ID" value="KAK5614064.1"/>
    <property type="molecule type" value="Genomic_DNA"/>
</dbReference>
<dbReference type="Proteomes" id="UP001311232">
    <property type="component" value="Unassembled WGS sequence"/>
</dbReference>
<name>A0AAV9RZ21_9TELE</name>
<comment type="caution">
    <text evidence="5">The sequence shown here is derived from an EMBL/GenBank/DDBJ whole genome shotgun (WGS) entry which is preliminary data.</text>
</comment>
<dbReference type="SMART" id="SM00589">
    <property type="entry name" value="PRY"/>
    <property type="match status" value="1"/>
</dbReference>
<dbReference type="PANTHER" id="PTHR24106">
    <property type="entry name" value="NACHT, LRR AND CARD DOMAINS-CONTAINING"/>
    <property type="match status" value="1"/>
</dbReference>
<dbReference type="InterPro" id="IPR011029">
    <property type="entry name" value="DEATH-like_dom_sf"/>
</dbReference>
<dbReference type="InterPro" id="IPR006574">
    <property type="entry name" value="PRY"/>
</dbReference>
<protein>
    <recommendedName>
        <fullName evidence="7">B30.2/SPRY domain-containing protein</fullName>
    </recommendedName>
</protein>
<evidence type="ECO:0000259" key="3">
    <source>
        <dbReference type="PROSITE" id="PS50188"/>
    </source>
</evidence>
<dbReference type="Gene3D" id="1.10.533.10">
    <property type="entry name" value="Death Domain, Fas"/>
    <property type="match status" value="1"/>
</dbReference>
<dbReference type="Pfam" id="PF00622">
    <property type="entry name" value="SPRY"/>
    <property type="match status" value="1"/>
</dbReference>
<keyword evidence="6" id="KW-1185">Reference proteome</keyword>
<dbReference type="CDD" id="cd16040">
    <property type="entry name" value="SPRY_PRY_SNTX"/>
    <property type="match status" value="1"/>
</dbReference>
<dbReference type="PROSITE" id="PS50188">
    <property type="entry name" value="B302_SPRY"/>
    <property type="match status" value="1"/>
</dbReference>
<dbReference type="SMART" id="SM01289">
    <property type="entry name" value="PYRIN"/>
    <property type="match status" value="1"/>
</dbReference>
<dbReference type="InterPro" id="IPR032675">
    <property type="entry name" value="LRR_dom_sf"/>
</dbReference>
<dbReference type="Gene3D" id="3.80.10.10">
    <property type="entry name" value="Ribonuclease Inhibitor"/>
    <property type="match status" value="1"/>
</dbReference>
<dbReference type="Pfam" id="PF13516">
    <property type="entry name" value="LRR_6"/>
    <property type="match status" value="1"/>
</dbReference>
<reference evidence="5 6" key="1">
    <citation type="submission" date="2021-06" db="EMBL/GenBank/DDBJ databases">
        <authorList>
            <person name="Palmer J.M."/>
        </authorList>
    </citation>
    <scope>NUCLEOTIDE SEQUENCE [LARGE SCALE GENOMIC DNA]</scope>
    <source>
        <strain evidence="5 6">MEX-2019</strain>
        <tissue evidence="5">Muscle</tissue>
    </source>
</reference>
<evidence type="ECO:0000256" key="1">
    <source>
        <dbReference type="ARBA" id="ARBA00022614"/>
    </source>
</evidence>
<dbReference type="InterPro" id="IPR001870">
    <property type="entry name" value="B30.2/SPRY"/>
</dbReference>